<dbReference type="SUPFAM" id="SSF56112">
    <property type="entry name" value="Protein kinase-like (PK-like)"/>
    <property type="match status" value="1"/>
</dbReference>
<reference evidence="20" key="1">
    <citation type="submission" date="2025-08" db="UniProtKB">
        <authorList>
            <consortium name="RefSeq"/>
        </authorList>
    </citation>
    <scope>IDENTIFICATION</scope>
    <source>
        <tissue evidence="20">Sperm</tissue>
    </source>
</reference>
<evidence type="ECO:0000256" key="8">
    <source>
        <dbReference type="ARBA" id="ARBA00022741"/>
    </source>
</evidence>
<dbReference type="FunFam" id="3.30.200.20:FF:000094">
    <property type="entry name" value="Serine/threonine-protein kinase receptor"/>
    <property type="match status" value="1"/>
</dbReference>
<dbReference type="GO" id="GO:0017002">
    <property type="term" value="F:activin receptor activity"/>
    <property type="evidence" value="ECO:0007669"/>
    <property type="project" value="TreeGrafter"/>
</dbReference>
<keyword evidence="11 15" id="KW-0460">Magnesium</keyword>
<evidence type="ECO:0000256" key="3">
    <source>
        <dbReference type="ARBA" id="ARBA00022527"/>
    </source>
</evidence>
<keyword evidence="10 15" id="KW-0067">ATP-binding</keyword>
<dbReference type="Gene3D" id="2.10.60.10">
    <property type="entry name" value="CD59"/>
    <property type="match status" value="1"/>
</dbReference>
<evidence type="ECO:0000256" key="11">
    <source>
        <dbReference type="ARBA" id="ARBA00022842"/>
    </source>
</evidence>
<evidence type="ECO:0000256" key="5">
    <source>
        <dbReference type="ARBA" id="ARBA00022692"/>
    </source>
</evidence>
<keyword evidence="15" id="KW-0464">Manganese</keyword>
<evidence type="ECO:0000256" key="1">
    <source>
        <dbReference type="ARBA" id="ARBA00004479"/>
    </source>
</evidence>
<dbReference type="AlphaFoldDB" id="A0AAJ7TP14"/>
<name>A0AAJ7TP14_PETMA</name>
<keyword evidence="19" id="KW-1185">Reference proteome</keyword>
<keyword evidence="13 15" id="KW-0472">Membrane</keyword>
<evidence type="ECO:0000256" key="10">
    <source>
        <dbReference type="ARBA" id="ARBA00022840"/>
    </source>
</evidence>
<dbReference type="InterPro" id="IPR011009">
    <property type="entry name" value="Kinase-like_dom_sf"/>
</dbReference>
<dbReference type="PANTHER" id="PTHR23255">
    <property type="entry name" value="TRANSFORMING GROWTH FACTOR-BETA RECEPTOR TYPE I AND II"/>
    <property type="match status" value="1"/>
</dbReference>
<keyword evidence="9 15" id="KW-0418">Kinase</keyword>
<dbReference type="GeneID" id="116948637"/>
<dbReference type="PRINTS" id="PR00653">
    <property type="entry name" value="ACTIVIN2R"/>
</dbReference>
<dbReference type="GO" id="GO:0048185">
    <property type="term" value="F:activin binding"/>
    <property type="evidence" value="ECO:0007669"/>
    <property type="project" value="TreeGrafter"/>
</dbReference>
<keyword evidence="3 15" id="KW-0723">Serine/threonine-protein kinase</keyword>
<protein>
    <recommendedName>
        <fullName evidence="15">Serine/threonine-protein kinase receptor</fullName>
        <ecNumber evidence="15">2.7.11.30</ecNumber>
    </recommendedName>
</protein>
<evidence type="ECO:0000256" key="13">
    <source>
        <dbReference type="ARBA" id="ARBA00023136"/>
    </source>
</evidence>
<evidence type="ECO:0000256" key="4">
    <source>
        <dbReference type="ARBA" id="ARBA00022679"/>
    </source>
</evidence>
<keyword evidence="14 15" id="KW-0675">Receptor</keyword>
<dbReference type="GO" id="GO:0071363">
    <property type="term" value="P:cellular response to growth factor stimulus"/>
    <property type="evidence" value="ECO:0007669"/>
    <property type="project" value="TreeGrafter"/>
</dbReference>
<dbReference type="FunFam" id="1.10.510.10:FF:000099">
    <property type="entry name" value="Serine/threonine-protein kinase receptor"/>
    <property type="match status" value="1"/>
</dbReference>
<dbReference type="InterPro" id="IPR008271">
    <property type="entry name" value="Ser/Thr_kinase_AS"/>
</dbReference>
<evidence type="ECO:0000256" key="15">
    <source>
        <dbReference type="RuleBase" id="RU361271"/>
    </source>
</evidence>
<dbReference type="GO" id="GO:0046872">
    <property type="term" value="F:metal ion binding"/>
    <property type="evidence" value="ECO:0007669"/>
    <property type="project" value="UniProtKB-KW"/>
</dbReference>
<keyword evidence="5 15" id="KW-0812">Transmembrane</keyword>
<dbReference type="GO" id="GO:0048179">
    <property type="term" value="C:activin receptor complex"/>
    <property type="evidence" value="ECO:0007669"/>
    <property type="project" value="TreeGrafter"/>
</dbReference>
<feature type="signal peptide" evidence="17">
    <location>
        <begin position="1"/>
        <end position="23"/>
    </location>
</feature>
<feature type="chain" id="PRO_5042528565" description="Serine/threonine-protein kinase receptor" evidence="17">
    <location>
        <begin position="24"/>
        <end position="578"/>
    </location>
</feature>
<accession>A0AAJ7TP14</accession>
<evidence type="ECO:0000256" key="17">
    <source>
        <dbReference type="SAM" id="SignalP"/>
    </source>
</evidence>
<keyword evidence="8 15" id="KW-0547">Nucleotide-binding</keyword>
<feature type="compositionally biased region" description="Low complexity" evidence="16">
    <location>
        <begin position="531"/>
        <end position="547"/>
    </location>
</feature>
<evidence type="ECO:0000313" key="20">
    <source>
        <dbReference type="RefSeq" id="XP_032821410.1"/>
    </source>
</evidence>
<evidence type="ECO:0000256" key="14">
    <source>
        <dbReference type="ARBA" id="ARBA00023170"/>
    </source>
</evidence>
<dbReference type="SUPFAM" id="SSF57302">
    <property type="entry name" value="Snake toxin-like"/>
    <property type="match status" value="1"/>
</dbReference>
<dbReference type="KEGG" id="pmrn:116948637"/>
<evidence type="ECO:0000256" key="6">
    <source>
        <dbReference type="ARBA" id="ARBA00022723"/>
    </source>
</evidence>
<evidence type="ECO:0000256" key="16">
    <source>
        <dbReference type="SAM" id="MobiDB-lite"/>
    </source>
</evidence>
<evidence type="ECO:0000256" key="2">
    <source>
        <dbReference type="ARBA" id="ARBA00009605"/>
    </source>
</evidence>
<dbReference type="InterPro" id="IPR045860">
    <property type="entry name" value="Snake_toxin-like_sf"/>
</dbReference>
<evidence type="ECO:0000256" key="12">
    <source>
        <dbReference type="ARBA" id="ARBA00022989"/>
    </source>
</evidence>
<comment type="similarity">
    <text evidence="2 15">Belongs to the protein kinase superfamily. TKL Ser/Thr protein kinase family. TGFB receptor subfamily.</text>
</comment>
<feature type="domain" description="Protein kinase" evidence="18">
    <location>
        <begin position="225"/>
        <end position="521"/>
    </location>
</feature>
<keyword evidence="12 15" id="KW-1133">Transmembrane helix</keyword>
<comment type="catalytic activity">
    <reaction evidence="15">
        <text>L-threonyl-[receptor-protein] + ATP = O-phospho-L-threonyl-[receptor-protein] + ADP + H(+)</text>
        <dbReference type="Rhea" id="RHEA:44880"/>
        <dbReference type="Rhea" id="RHEA-COMP:11024"/>
        <dbReference type="Rhea" id="RHEA-COMP:11025"/>
        <dbReference type="ChEBI" id="CHEBI:15378"/>
        <dbReference type="ChEBI" id="CHEBI:30013"/>
        <dbReference type="ChEBI" id="CHEBI:30616"/>
        <dbReference type="ChEBI" id="CHEBI:61977"/>
        <dbReference type="ChEBI" id="CHEBI:456216"/>
        <dbReference type="EC" id="2.7.11.30"/>
    </reaction>
</comment>
<gene>
    <name evidence="20" type="primary">ACVR2A</name>
</gene>
<evidence type="ECO:0000313" key="19">
    <source>
        <dbReference type="Proteomes" id="UP001318040"/>
    </source>
</evidence>
<dbReference type="PROSITE" id="PS50011">
    <property type="entry name" value="PROTEIN_KINASE_DOM"/>
    <property type="match status" value="1"/>
</dbReference>
<dbReference type="RefSeq" id="XP_032821410.1">
    <property type="nucleotide sequence ID" value="XM_032965519.1"/>
</dbReference>
<dbReference type="Proteomes" id="UP001318040">
    <property type="component" value="Chromosome 34"/>
</dbReference>
<evidence type="ECO:0000256" key="9">
    <source>
        <dbReference type="ARBA" id="ARBA00022777"/>
    </source>
</evidence>
<organism evidence="19 20">
    <name type="scientific">Petromyzon marinus</name>
    <name type="common">Sea lamprey</name>
    <dbReference type="NCBI Taxonomy" id="7757"/>
    <lineage>
        <taxon>Eukaryota</taxon>
        <taxon>Metazoa</taxon>
        <taxon>Chordata</taxon>
        <taxon>Craniata</taxon>
        <taxon>Vertebrata</taxon>
        <taxon>Cyclostomata</taxon>
        <taxon>Hyperoartia</taxon>
        <taxon>Petromyzontiformes</taxon>
        <taxon>Petromyzontidae</taxon>
        <taxon>Petromyzon</taxon>
    </lineage>
</organism>
<dbReference type="EC" id="2.7.11.30" evidence="15"/>
<dbReference type="GO" id="GO:0005524">
    <property type="term" value="F:ATP binding"/>
    <property type="evidence" value="ECO:0007669"/>
    <property type="project" value="UniProtKB-UniRule"/>
</dbReference>
<dbReference type="InterPro" id="IPR001245">
    <property type="entry name" value="Ser-Thr/Tyr_kinase_cat_dom"/>
</dbReference>
<feature type="region of interest" description="Disordered" evidence="16">
    <location>
        <begin position="516"/>
        <end position="547"/>
    </location>
</feature>
<evidence type="ECO:0000259" key="18">
    <source>
        <dbReference type="PROSITE" id="PS50011"/>
    </source>
</evidence>
<dbReference type="Gene3D" id="3.30.200.20">
    <property type="entry name" value="Phosphorylase Kinase, domain 1"/>
    <property type="match status" value="1"/>
</dbReference>
<keyword evidence="6 15" id="KW-0479">Metal-binding</keyword>
<dbReference type="Pfam" id="PF01064">
    <property type="entry name" value="Activin_recp"/>
    <property type="match status" value="1"/>
</dbReference>
<sequence length="578" mass="63723">MEPRRCLILRLMTVVMMCRRAAPGVLSGGLTLALAGPPPAFVETRECVYFNLNWEKEGTAAGGTEACDGDREKRQHCYASWRNVSGGVRLERQGCWLDDFNCYDSSLKERLRLVLMSRSECVESSENPAVYFCCCDGDLCNAMFTHLPVLQPRAHEGAQPGVAERQSTASGAFLYTLVPLLAVTMVLLLSFWTYRHHKLAYAHAALPPQEASLAPPSPVLGLRPVQLLELRARGRFGCVWRAQLLSQVVAVKIIQPVNKQSWQNEMDIFQTPGMRHENLLEFIGAEKRGANLDMEMWLITAFHERGCLSDYLKGSTLSWAELCHVAETMSRGLAYLHSDVHGKNEGSKPAIAHRDFKSKNVLLKNNLSAVIADFGLALKFEPGCSPGDTHGQVGTQRYMAPEVLEGAICFQRDAFLRIDVYALGLVLWELVSRCTAADGPIDEYRVPFDEEIGEHPTLEDMQDIVVQKKMRPAFREAWLKHPGLAQLCVTMEECWDHDAEARLSAGCVEERLVQLRRHPGPPGLPGGGGTTTATTASSPPTADTTTAAAPLHSDSLIISMSPTLLNLHSSSPSKESSL</sequence>
<dbReference type="PANTHER" id="PTHR23255:SF98">
    <property type="entry name" value="SERINE_THREONINE-PROTEIN KINASE RECEPTOR"/>
    <property type="match status" value="1"/>
</dbReference>
<dbReference type="InterPro" id="IPR000333">
    <property type="entry name" value="TGFB_receptor"/>
</dbReference>
<dbReference type="Pfam" id="PF07714">
    <property type="entry name" value="PK_Tyr_Ser-Thr"/>
    <property type="match status" value="1"/>
</dbReference>
<comment type="cofactor">
    <cofactor evidence="15">
        <name>Mg(2+)</name>
        <dbReference type="ChEBI" id="CHEBI:18420"/>
    </cofactor>
    <cofactor evidence="15">
        <name>Mn(2+)</name>
        <dbReference type="ChEBI" id="CHEBI:29035"/>
    </cofactor>
</comment>
<dbReference type="PROSITE" id="PS00108">
    <property type="entry name" value="PROTEIN_KINASE_ST"/>
    <property type="match status" value="1"/>
</dbReference>
<comment type="subcellular location">
    <subcellularLocation>
        <location evidence="1 15">Membrane</location>
        <topology evidence="1 15">Single-pass type I membrane protein</topology>
    </subcellularLocation>
</comment>
<dbReference type="InterPro" id="IPR000719">
    <property type="entry name" value="Prot_kinase_dom"/>
</dbReference>
<keyword evidence="4 15" id="KW-0808">Transferase</keyword>
<feature type="transmembrane region" description="Helical" evidence="15">
    <location>
        <begin position="172"/>
        <end position="194"/>
    </location>
</feature>
<evidence type="ECO:0000256" key="7">
    <source>
        <dbReference type="ARBA" id="ARBA00022729"/>
    </source>
</evidence>
<proteinExistence type="inferred from homology"/>
<dbReference type="Gene3D" id="1.10.510.10">
    <property type="entry name" value="Transferase(Phosphotransferase) domain 1"/>
    <property type="match status" value="1"/>
</dbReference>
<keyword evidence="7 17" id="KW-0732">Signal</keyword>
<dbReference type="InterPro" id="IPR000472">
    <property type="entry name" value="Activin_recp"/>
</dbReference>